<comment type="caution">
    <text evidence="7">The sequence shown here is derived from an EMBL/GenBank/DDBJ whole genome shotgun (WGS) entry which is preliminary data.</text>
</comment>
<keyword evidence="8" id="KW-1185">Reference proteome</keyword>
<protein>
    <recommendedName>
        <fullName evidence="9">FAD-binding PCMH-type domain-containing protein</fullName>
    </recommendedName>
</protein>
<evidence type="ECO:0000256" key="3">
    <source>
        <dbReference type="ARBA" id="ARBA00022630"/>
    </source>
</evidence>
<evidence type="ECO:0000256" key="4">
    <source>
        <dbReference type="ARBA" id="ARBA00022827"/>
    </source>
</evidence>
<sequence length="428" mass="45439">MLHPCSSTSCTTRLTLALLLQMGVNSGEVAAALVPKKRLPSIGTCLHVGVAGFALQGGLGLVLRYHGVAADFIQSIDVVSVGADKKAVRKTISPEVDPDLFWGFRGAGGALGVAISYTTHAFAIPDNVQSAAYTFPIDIAAEVMTWYAGITATSPRQIYPGLLLSPAGNGKPATLFLSAFNLGPPTAATEAYFQQVAAYAVPRASSNSQPGQLYTERDYLSFSKDQSLGECGNLTAATYWNTYFTANDTLTSGNLPIGLINAAIAQIKAAPFSTLSISIVPGPSLPEGEDAAYYTPDAWSFRGSFYIFVGDTWDIPADDAEHIAYVEASSAAVKPYVVGNYINQIMFAEADDARNSYEAGIFGRLEGVKAAFDPLNLFRDLNYVHPNVKQPTNLFHGEIYNSLPFAAADAMAPAPYTAMSGVEAPQPM</sequence>
<evidence type="ECO:0000313" key="7">
    <source>
        <dbReference type="EMBL" id="EIE18427.1"/>
    </source>
</evidence>
<comment type="cofactor">
    <cofactor evidence="1">
        <name>FAD</name>
        <dbReference type="ChEBI" id="CHEBI:57692"/>
    </cofactor>
</comment>
<dbReference type="EMBL" id="AGSI01000024">
    <property type="protein sequence ID" value="EIE18427.1"/>
    <property type="molecule type" value="Genomic_DNA"/>
</dbReference>
<reference evidence="7 8" key="1">
    <citation type="journal article" date="2012" name="Genome Biol.">
        <title>The genome of the polar eukaryotic microalga coccomyxa subellipsoidea reveals traits of cold adaptation.</title>
        <authorList>
            <person name="Blanc G."/>
            <person name="Agarkova I."/>
            <person name="Grimwood J."/>
            <person name="Kuo A."/>
            <person name="Brueggeman A."/>
            <person name="Dunigan D."/>
            <person name="Gurnon J."/>
            <person name="Ladunga I."/>
            <person name="Lindquist E."/>
            <person name="Lucas S."/>
            <person name="Pangilinan J."/>
            <person name="Proschold T."/>
            <person name="Salamov A."/>
            <person name="Schmutz J."/>
            <person name="Weeks D."/>
            <person name="Yamada T."/>
            <person name="Claverie J.M."/>
            <person name="Grigoriev I."/>
            <person name="Van Etten J."/>
            <person name="Lomsadze A."/>
            <person name="Borodovsky M."/>
        </authorList>
    </citation>
    <scope>NUCLEOTIDE SEQUENCE [LARGE SCALE GENOMIC DNA]</scope>
    <source>
        <strain evidence="7 8">C-169</strain>
    </source>
</reference>
<comment type="similarity">
    <text evidence="2">Belongs to the oxygen-dependent FAD-linked oxidoreductase family.</text>
</comment>
<dbReference type="SUPFAM" id="SSF56176">
    <property type="entry name" value="FAD-binding/transporter-associated domain-like"/>
    <property type="match status" value="1"/>
</dbReference>
<dbReference type="GeneID" id="17036338"/>
<dbReference type="Proteomes" id="UP000007264">
    <property type="component" value="Unassembled WGS sequence"/>
</dbReference>
<dbReference type="KEGG" id="csl:COCSUDRAFT_49325"/>
<accession>I0YJ58</accession>
<keyword evidence="5" id="KW-0560">Oxidoreductase</keyword>
<gene>
    <name evidence="7" type="ORF">COCSUDRAFT_49325</name>
</gene>
<dbReference type="RefSeq" id="XP_005642971.1">
    <property type="nucleotide sequence ID" value="XM_005642914.1"/>
</dbReference>
<keyword evidence="6" id="KW-0732">Signal</keyword>
<dbReference type="InterPro" id="IPR016169">
    <property type="entry name" value="FAD-bd_PCMH_sub2"/>
</dbReference>
<proteinExistence type="inferred from homology"/>
<feature type="signal peptide" evidence="6">
    <location>
        <begin position="1"/>
        <end position="26"/>
    </location>
</feature>
<keyword evidence="3" id="KW-0285">Flavoprotein</keyword>
<dbReference type="GO" id="GO:0016491">
    <property type="term" value="F:oxidoreductase activity"/>
    <property type="evidence" value="ECO:0007669"/>
    <property type="project" value="UniProtKB-KW"/>
</dbReference>
<name>I0YJ58_COCSC</name>
<evidence type="ECO:0000256" key="6">
    <source>
        <dbReference type="SAM" id="SignalP"/>
    </source>
</evidence>
<evidence type="ECO:0000256" key="2">
    <source>
        <dbReference type="ARBA" id="ARBA00005466"/>
    </source>
</evidence>
<organism evidence="7 8">
    <name type="scientific">Coccomyxa subellipsoidea (strain C-169)</name>
    <name type="common">Green microalga</name>
    <dbReference type="NCBI Taxonomy" id="574566"/>
    <lineage>
        <taxon>Eukaryota</taxon>
        <taxon>Viridiplantae</taxon>
        <taxon>Chlorophyta</taxon>
        <taxon>core chlorophytes</taxon>
        <taxon>Trebouxiophyceae</taxon>
        <taxon>Trebouxiophyceae incertae sedis</taxon>
        <taxon>Coccomyxaceae</taxon>
        <taxon>Coccomyxa</taxon>
        <taxon>Coccomyxa subellipsoidea</taxon>
    </lineage>
</organism>
<dbReference type="AlphaFoldDB" id="I0YJ58"/>
<dbReference type="PANTHER" id="PTHR42973">
    <property type="entry name" value="BINDING OXIDOREDUCTASE, PUTATIVE (AFU_ORTHOLOGUE AFUA_1G17690)-RELATED"/>
    <property type="match status" value="1"/>
</dbReference>
<dbReference type="InterPro" id="IPR036318">
    <property type="entry name" value="FAD-bd_PCMH-like_sf"/>
</dbReference>
<dbReference type="PANTHER" id="PTHR42973:SF39">
    <property type="entry name" value="FAD-BINDING PCMH-TYPE DOMAIN-CONTAINING PROTEIN"/>
    <property type="match status" value="1"/>
</dbReference>
<dbReference type="Gene3D" id="3.40.462.20">
    <property type="match status" value="1"/>
</dbReference>
<evidence type="ECO:0000313" key="8">
    <source>
        <dbReference type="Proteomes" id="UP000007264"/>
    </source>
</evidence>
<keyword evidence="4" id="KW-0274">FAD</keyword>
<feature type="chain" id="PRO_5003636386" description="FAD-binding PCMH-type domain-containing protein" evidence="6">
    <location>
        <begin position="27"/>
        <end position="428"/>
    </location>
</feature>
<dbReference type="InterPro" id="IPR050416">
    <property type="entry name" value="FAD-linked_Oxidoreductase"/>
</dbReference>
<dbReference type="GO" id="GO:0050660">
    <property type="term" value="F:flavin adenine dinucleotide binding"/>
    <property type="evidence" value="ECO:0007669"/>
    <property type="project" value="InterPro"/>
</dbReference>
<evidence type="ECO:0008006" key="9">
    <source>
        <dbReference type="Google" id="ProtNLM"/>
    </source>
</evidence>
<dbReference type="STRING" id="574566.I0YJ58"/>
<dbReference type="Gene3D" id="3.30.465.10">
    <property type="match status" value="1"/>
</dbReference>
<evidence type="ECO:0000256" key="5">
    <source>
        <dbReference type="ARBA" id="ARBA00023002"/>
    </source>
</evidence>
<dbReference type="OrthoDB" id="407275at2759"/>
<evidence type="ECO:0000256" key="1">
    <source>
        <dbReference type="ARBA" id="ARBA00001974"/>
    </source>
</evidence>